<gene>
    <name evidence="6" type="ORF">PoB_005976800</name>
</gene>
<dbReference type="Proteomes" id="UP000735302">
    <property type="component" value="Unassembled WGS sequence"/>
</dbReference>
<evidence type="ECO:0000256" key="1">
    <source>
        <dbReference type="ARBA" id="ARBA00004141"/>
    </source>
</evidence>
<dbReference type="PANTHER" id="PTHR11662">
    <property type="entry name" value="SOLUTE CARRIER FAMILY 17"/>
    <property type="match status" value="1"/>
</dbReference>
<name>A0AAV4CM44_9GAST</name>
<dbReference type="GO" id="GO:0016020">
    <property type="term" value="C:membrane"/>
    <property type="evidence" value="ECO:0007669"/>
    <property type="project" value="UniProtKB-SubCell"/>
</dbReference>
<dbReference type="Pfam" id="PF07690">
    <property type="entry name" value="MFS_1"/>
    <property type="match status" value="1"/>
</dbReference>
<evidence type="ECO:0000259" key="5">
    <source>
        <dbReference type="PROSITE" id="PS50850"/>
    </source>
</evidence>
<keyword evidence="3" id="KW-1133">Transmembrane helix</keyword>
<dbReference type="GO" id="GO:0022857">
    <property type="term" value="F:transmembrane transporter activity"/>
    <property type="evidence" value="ECO:0007669"/>
    <property type="project" value="InterPro"/>
</dbReference>
<comment type="subcellular location">
    <subcellularLocation>
        <location evidence="1">Membrane</location>
        <topology evidence="1">Multi-pass membrane protein</topology>
    </subcellularLocation>
</comment>
<protein>
    <submittedName>
        <fullName evidence="6">Vesicular glutamate transporter 3</fullName>
    </submittedName>
</protein>
<reference evidence="6 7" key="1">
    <citation type="journal article" date="2021" name="Elife">
        <title>Chloroplast acquisition without the gene transfer in kleptoplastic sea slugs, Plakobranchus ocellatus.</title>
        <authorList>
            <person name="Maeda T."/>
            <person name="Takahashi S."/>
            <person name="Yoshida T."/>
            <person name="Shimamura S."/>
            <person name="Takaki Y."/>
            <person name="Nagai Y."/>
            <person name="Toyoda A."/>
            <person name="Suzuki Y."/>
            <person name="Arimoto A."/>
            <person name="Ishii H."/>
            <person name="Satoh N."/>
            <person name="Nishiyama T."/>
            <person name="Hasebe M."/>
            <person name="Maruyama T."/>
            <person name="Minagawa J."/>
            <person name="Obokata J."/>
            <person name="Shigenobu S."/>
        </authorList>
    </citation>
    <scope>NUCLEOTIDE SEQUENCE [LARGE SCALE GENOMIC DNA]</scope>
</reference>
<dbReference type="EMBL" id="BLXT01006766">
    <property type="protein sequence ID" value="GFO33263.1"/>
    <property type="molecule type" value="Genomic_DNA"/>
</dbReference>
<dbReference type="InterPro" id="IPR011701">
    <property type="entry name" value="MFS"/>
</dbReference>
<dbReference type="InterPro" id="IPR036259">
    <property type="entry name" value="MFS_trans_sf"/>
</dbReference>
<evidence type="ECO:0000256" key="3">
    <source>
        <dbReference type="ARBA" id="ARBA00022989"/>
    </source>
</evidence>
<dbReference type="AlphaFoldDB" id="A0AAV4CM44"/>
<feature type="domain" description="Major facilitator superfamily (MFS) profile" evidence="5">
    <location>
        <begin position="1"/>
        <end position="174"/>
    </location>
</feature>
<evidence type="ECO:0000313" key="7">
    <source>
        <dbReference type="Proteomes" id="UP000735302"/>
    </source>
</evidence>
<keyword evidence="2" id="KW-0812">Transmembrane</keyword>
<evidence type="ECO:0000256" key="4">
    <source>
        <dbReference type="ARBA" id="ARBA00023136"/>
    </source>
</evidence>
<evidence type="ECO:0000313" key="6">
    <source>
        <dbReference type="EMBL" id="GFO33263.1"/>
    </source>
</evidence>
<dbReference type="Gene3D" id="1.20.1250.20">
    <property type="entry name" value="MFS general substrate transporter like domains"/>
    <property type="match status" value="1"/>
</dbReference>
<accession>A0AAV4CM44</accession>
<comment type="caution">
    <text evidence="6">The sequence shown here is derived from an EMBL/GenBank/DDBJ whole genome shotgun (WGS) entry which is preliminary data.</text>
</comment>
<dbReference type="SUPFAM" id="SSF103473">
    <property type="entry name" value="MFS general substrate transporter"/>
    <property type="match status" value="1"/>
</dbReference>
<keyword evidence="7" id="KW-1185">Reference proteome</keyword>
<sequence>MCLGQCNSDSRYSSEDCMSGVIFRPFPKPKTQLEKCREWIRLCNHPHTDLSFDKTGDINPQHYREFQWGSTFEGVVLSSYYYGYLLTPLLSGYLERVVGAKCLVAVCIGLGSLVNLLTPFLTRVDRFLLVVLRVLAGTTNGMIDPAVQSLWSAWAPRSEVAYLTAVEYAGLYKF</sequence>
<dbReference type="PROSITE" id="PS50850">
    <property type="entry name" value="MFS"/>
    <property type="match status" value="1"/>
</dbReference>
<organism evidence="6 7">
    <name type="scientific">Plakobranchus ocellatus</name>
    <dbReference type="NCBI Taxonomy" id="259542"/>
    <lineage>
        <taxon>Eukaryota</taxon>
        <taxon>Metazoa</taxon>
        <taxon>Spiralia</taxon>
        <taxon>Lophotrochozoa</taxon>
        <taxon>Mollusca</taxon>
        <taxon>Gastropoda</taxon>
        <taxon>Heterobranchia</taxon>
        <taxon>Euthyneura</taxon>
        <taxon>Panpulmonata</taxon>
        <taxon>Sacoglossa</taxon>
        <taxon>Placobranchoidea</taxon>
        <taxon>Plakobranchidae</taxon>
        <taxon>Plakobranchus</taxon>
    </lineage>
</organism>
<dbReference type="InterPro" id="IPR050382">
    <property type="entry name" value="MFS_Na/Anion_cotransporter"/>
</dbReference>
<dbReference type="InterPro" id="IPR020846">
    <property type="entry name" value="MFS_dom"/>
</dbReference>
<evidence type="ECO:0000256" key="2">
    <source>
        <dbReference type="ARBA" id="ARBA00022692"/>
    </source>
</evidence>
<dbReference type="PANTHER" id="PTHR11662:SF399">
    <property type="entry name" value="FI19708P1-RELATED"/>
    <property type="match status" value="1"/>
</dbReference>
<proteinExistence type="predicted"/>
<keyword evidence="4" id="KW-0472">Membrane</keyword>